<comment type="caution">
    <text evidence="2">The sequence shown here is derived from an EMBL/GenBank/DDBJ whole genome shotgun (WGS) entry which is preliminary data.</text>
</comment>
<dbReference type="EMBL" id="NMUH01003555">
    <property type="protein sequence ID" value="MQM06160.1"/>
    <property type="molecule type" value="Genomic_DNA"/>
</dbReference>
<proteinExistence type="predicted"/>
<dbReference type="AlphaFoldDB" id="A0A843WUA9"/>
<feature type="non-terminal residue" evidence="2">
    <location>
        <position position="1"/>
    </location>
</feature>
<dbReference type="Proteomes" id="UP000652761">
    <property type="component" value="Unassembled WGS sequence"/>
</dbReference>
<sequence>MASKGRCGGAPAHEDEPRREERVEQQAPALQGPVLPPTAACGLWSIHARSGASHADAGSYPGNTPGTVGGLVLAEGQLGVNINGRLCCVGVNHMDANTKSSVQRCGR</sequence>
<reference evidence="2" key="1">
    <citation type="submission" date="2017-07" db="EMBL/GenBank/DDBJ databases">
        <title>Taro Niue Genome Assembly and Annotation.</title>
        <authorList>
            <person name="Atibalentja N."/>
            <person name="Keating K."/>
            <person name="Fields C.J."/>
        </authorList>
    </citation>
    <scope>NUCLEOTIDE SEQUENCE</scope>
    <source>
        <strain evidence="2">Niue_2</strain>
        <tissue evidence="2">Leaf</tissue>
    </source>
</reference>
<evidence type="ECO:0000313" key="3">
    <source>
        <dbReference type="Proteomes" id="UP000652761"/>
    </source>
</evidence>
<gene>
    <name evidence="2" type="ORF">Taro_038972</name>
</gene>
<organism evidence="2 3">
    <name type="scientific">Colocasia esculenta</name>
    <name type="common">Wild taro</name>
    <name type="synonym">Arum esculentum</name>
    <dbReference type="NCBI Taxonomy" id="4460"/>
    <lineage>
        <taxon>Eukaryota</taxon>
        <taxon>Viridiplantae</taxon>
        <taxon>Streptophyta</taxon>
        <taxon>Embryophyta</taxon>
        <taxon>Tracheophyta</taxon>
        <taxon>Spermatophyta</taxon>
        <taxon>Magnoliopsida</taxon>
        <taxon>Liliopsida</taxon>
        <taxon>Araceae</taxon>
        <taxon>Aroideae</taxon>
        <taxon>Colocasieae</taxon>
        <taxon>Colocasia</taxon>
    </lineage>
</organism>
<keyword evidence="3" id="KW-1185">Reference proteome</keyword>
<name>A0A843WUA9_COLES</name>
<feature type="region of interest" description="Disordered" evidence="1">
    <location>
        <begin position="1"/>
        <end position="35"/>
    </location>
</feature>
<protein>
    <submittedName>
        <fullName evidence="2">Uncharacterized protein</fullName>
    </submittedName>
</protein>
<evidence type="ECO:0000256" key="1">
    <source>
        <dbReference type="SAM" id="MobiDB-lite"/>
    </source>
</evidence>
<accession>A0A843WUA9</accession>
<feature type="compositionally biased region" description="Basic and acidic residues" evidence="1">
    <location>
        <begin position="12"/>
        <end position="24"/>
    </location>
</feature>
<evidence type="ECO:0000313" key="2">
    <source>
        <dbReference type="EMBL" id="MQM06160.1"/>
    </source>
</evidence>